<evidence type="ECO:0000259" key="3">
    <source>
        <dbReference type="Pfam" id="PF20028"/>
    </source>
</evidence>
<dbReference type="Pfam" id="PF19956">
    <property type="entry name" value="EAD2"/>
    <property type="match status" value="1"/>
</dbReference>
<evidence type="ECO:0000313" key="4">
    <source>
        <dbReference type="EMBL" id="MCF1596969.1"/>
    </source>
</evidence>
<dbReference type="RefSeq" id="WP_234765397.1">
    <property type="nucleotide sequence ID" value="NZ_JAKEIP010000123.1"/>
</dbReference>
<accession>A0A9X1Q304</accession>
<reference evidence="4" key="1">
    <citation type="submission" date="2022-01" db="EMBL/GenBank/DDBJ databases">
        <title>Draft Genome Sequences of Seven Type Strains of the Genus Streptomyces.</title>
        <authorList>
            <person name="Aziz S."/>
            <person name="Coretto E."/>
            <person name="Chronakova A."/>
            <person name="Sproer C."/>
            <person name="Huber K."/>
            <person name="Nouioui I."/>
            <person name="Gross H."/>
        </authorList>
    </citation>
    <scope>NUCLEOTIDE SEQUENCE</scope>
    <source>
        <strain evidence="4">DSM 103493</strain>
    </source>
</reference>
<proteinExistence type="predicted"/>
<dbReference type="EMBL" id="JAKEIP010000123">
    <property type="protein sequence ID" value="MCF1596969.1"/>
    <property type="molecule type" value="Genomic_DNA"/>
</dbReference>
<protein>
    <submittedName>
        <fullName evidence="4">Uncharacterized protein</fullName>
    </submittedName>
</protein>
<feature type="region of interest" description="Disordered" evidence="1">
    <location>
        <begin position="1"/>
        <end position="28"/>
    </location>
</feature>
<dbReference type="InterPro" id="IPR045450">
    <property type="entry name" value="VMAP_C"/>
</dbReference>
<dbReference type="InterPro" id="IPR045431">
    <property type="entry name" value="EAD2"/>
</dbReference>
<dbReference type="Pfam" id="PF20028">
    <property type="entry name" value="VMAP-C"/>
    <property type="match status" value="1"/>
</dbReference>
<feature type="domain" description="vWA-MoxR associated protein C-terminal" evidence="3">
    <location>
        <begin position="277"/>
        <end position="528"/>
    </location>
</feature>
<gene>
    <name evidence="4" type="ORF">L0P92_25915</name>
</gene>
<dbReference type="Proteomes" id="UP001139384">
    <property type="component" value="Unassembled WGS sequence"/>
</dbReference>
<evidence type="ECO:0000256" key="1">
    <source>
        <dbReference type="SAM" id="MobiDB-lite"/>
    </source>
</evidence>
<evidence type="ECO:0000313" key="5">
    <source>
        <dbReference type="Proteomes" id="UP001139384"/>
    </source>
</evidence>
<feature type="domain" description="Effector-associated" evidence="2">
    <location>
        <begin position="40"/>
        <end position="126"/>
    </location>
</feature>
<keyword evidence="5" id="KW-1185">Reference proteome</keyword>
<comment type="caution">
    <text evidence="4">The sequence shown here is derived from an EMBL/GenBank/DDBJ whole genome shotgun (WGS) entry which is preliminary data.</text>
</comment>
<dbReference type="AlphaFoldDB" id="A0A9X1Q304"/>
<sequence>MMDSTPVRAPLEASVDTPVVGGDRPDGGGWSADQVDELCRVLLGFSDLHDPQFFGQVLLSVGKRLGRGNAPFTVPYHADARSHVAALVHAMDRHQDPGAALRALADALRLLRGDEAATVRLDGIVDELNPAGRLSGPRLRAVIAHLDAMKAPVPVTMAGEALRRARLPGEPAGLRGSETVAEMVRRLNDARDFTPADTDAAARAPLVLRFLAELADDLSETDQALLRNHVSLAVGELGLPAEVADELSGRGRRLVTRGERRVLQIRLREAIPGKQKYTVDAALFDWTATGLSRPRKREIQQPFSLGELRDFGRTCLDDWSDLVTRFDEADWVRVEFLLPWSLLGHPVEHWLTDGHEYRLGHKYPVVVRSLDRLERPSWRRDWTRRWRTLHHAATWRLCDGIAWLAVDATAQSALDGEVLHVRGRDGEVRTWLDERPQTTALGLGLAFAYDPQSMKRALCLQEAVCEGVPLIVWRRDGGDPGELARRVNEAVALQFSELPDHLRRWRRSAARDDTKDMHNHLTLLWDDPECVRQETALIAPTSHPQTS</sequence>
<organism evidence="4 5">
    <name type="scientific">Streptomyces muensis</name>
    <dbReference type="NCBI Taxonomy" id="1077944"/>
    <lineage>
        <taxon>Bacteria</taxon>
        <taxon>Bacillati</taxon>
        <taxon>Actinomycetota</taxon>
        <taxon>Actinomycetes</taxon>
        <taxon>Kitasatosporales</taxon>
        <taxon>Streptomycetaceae</taxon>
        <taxon>Streptomyces</taxon>
    </lineage>
</organism>
<evidence type="ECO:0000259" key="2">
    <source>
        <dbReference type="Pfam" id="PF19956"/>
    </source>
</evidence>
<name>A0A9X1Q304_STRM4</name>